<evidence type="ECO:0000313" key="2">
    <source>
        <dbReference type="Proteomes" id="UP000028703"/>
    </source>
</evidence>
<evidence type="ECO:0000313" key="1">
    <source>
        <dbReference type="EMBL" id="KFF01684.1"/>
    </source>
</evidence>
<proteinExistence type="predicted"/>
<evidence type="ECO:0008006" key="3">
    <source>
        <dbReference type="Google" id="ProtNLM"/>
    </source>
</evidence>
<keyword evidence="2" id="KW-1185">Reference proteome</keyword>
<organism evidence="1 2">
    <name type="scientific">Chryseobacterium luteum</name>
    <dbReference type="NCBI Taxonomy" id="421531"/>
    <lineage>
        <taxon>Bacteria</taxon>
        <taxon>Pseudomonadati</taxon>
        <taxon>Bacteroidota</taxon>
        <taxon>Flavobacteriia</taxon>
        <taxon>Flavobacteriales</taxon>
        <taxon>Weeksellaceae</taxon>
        <taxon>Chryseobacterium group</taxon>
        <taxon>Chryseobacterium</taxon>
    </lineage>
</organism>
<dbReference type="RefSeq" id="WP_034706567.1">
    <property type="nucleotide sequence ID" value="NZ_JPRO01000015.1"/>
</dbReference>
<dbReference type="EMBL" id="JPRO01000015">
    <property type="protein sequence ID" value="KFF01684.1"/>
    <property type="molecule type" value="Genomic_DNA"/>
</dbReference>
<dbReference type="OrthoDB" id="1256317at2"/>
<reference evidence="1 2" key="1">
    <citation type="submission" date="2014-07" db="EMBL/GenBank/DDBJ databases">
        <title>Genome of Chryseobacterium luteum DSM 18605.</title>
        <authorList>
            <person name="Stropko S.J."/>
            <person name="Pipes S.E."/>
            <person name="Newman J.D."/>
        </authorList>
    </citation>
    <scope>NUCLEOTIDE SEQUENCE [LARGE SCALE GENOMIC DNA]</scope>
    <source>
        <strain evidence="1 2">DSM 18605</strain>
    </source>
</reference>
<dbReference type="Proteomes" id="UP000028703">
    <property type="component" value="Unassembled WGS sequence"/>
</dbReference>
<dbReference type="PROSITE" id="PS51257">
    <property type="entry name" value="PROKAR_LIPOPROTEIN"/>
    <property type="match status" value="1"/>
</dbReference>
<accession>A0A085ZB70</accession>
<gene>
    <name evidence="1" type="ORF">IX38_16580</name>
</gene>
<dbReference type="STRING" id="421531.IX38_16580"/>
<dbReference type="eggNOG" id="ENOG502ZN5W">
    <property type="taxonomic scope" value="Bacteria"/>
</dbReference>
<sequence length="168" mass="19616">MNRNIIFCFIILLLFSCKENIKNTVTIENESITEKKENVTAEISTDVNQLQKLIDLSEFKPENVKFKYIFIDNSKGRVPGPSDSYLEAVLYFDDKMMERILKIDKNVDFPNPNYQKNDFKFEWLDKQTLSELEKADSLKNIRPDVIFGTNNGGCMYLKNKILLIKEVN</sequence>
<name>A0A085ZB70_9FLAO</name>
<dbReference type="AlphaFoldDB" id="A0A085ZB70"/>
<protein>
    <recommendedName>
        <fullName evidence="3">Lipoprotein</fullName>
    </recommendedName>
</protein>
<comment type="caution">
    <text evidence="1">The sequence shown here is derived from an EMBL/GenBank/DDBJ whole genome shotgun (WGS) entry which is preliminary data.</text>
</comment>